<reference evidence="1 2" key="1">
    <citation type="submission" date="2018-06" db="EMBL/GenBank/DDBJ databases">
        <title>Nitrincola tibetense sp. nov., isolated from Lake XuguoCo on Tibetan Plateau.</title>
        <authorList>
            <person name="Xing P."/>
        </authorList>
    </citation>
    <scope>NUCLEOTIDE SEQUENCE [LARGE SCALE GENOMIC DNA]</scope>
    <source>
        <strain evidence="2">xg18</strain>
    </source>
</reference>
<protein>
    <submittedName>
        <fullName evidence="1">Uncharacterized protein</fullName>
    </submittedName>
</protein>
<dbReference type="OrthoDB" id="6086927at2"/>
<accession>A0A364NKE9</accession>
<dbReference type="EMBL" id="QKRX01000009">
    <property type="protein sequence ID" value="RAU17552.1"/>
    <property type="molecule type" value="Genomic_DNA"/>
</dbReference>
<proteinExistence type="predicted"/>
<comment type="caution">
    <text evidence="1">The sequence shown here is derived from an EMBL/GenBank/DDBJ whole genome shotgun (WGS) entry which is preliminary data.</text>
</comment>
<name>A0A364NKE9_9GAMM</name>
<gene>
    <name evidence="1" type="ORF">DN062_12750</name>
</gene>
<organism evidence="1 2">
    <name type="scientific">Nitrincola tibetensis</name>
    <dbReference type="NCBI Taxonomy" id="2219697"/>
    <lineage>
        <taxon>Bacteria</taxon>
        <taxon>Pseudomonadati</taxon>
        <taxon>Pseudomonadota</taxon>
        <taxon>Gammaproteobacteria</taxon>
        <taxon>Oceanospirillales</taxon>
        <taxon>Oceanospirillaceae</taxon>
        <taxon>Nitrincola</taxon>
    </lineage>
</organism>
<evidence type="ECO:0000313" key="1">
    <source>
        <dbReference type="EMBL" id="RAU17552.1"/>
    </source>
</evidence>
<dbReference type="Proteomes" id="UP000250744">
    <property type="component" value="Unassembled WGS sequence"/>
</dbReference>
<sequence>MSKSLADLLDRVRLKYVEAVEVQGHHQPYLIAHHIAHQMLMADPQRMAEMISQDPKILAARPSGLIEDPTEMDNPSVGAIVYSNVVAATLEGLLAVAVNRGWLDVDDQGQFMVDAAELDRVKPVSYTDFSSAKPNLAHQQSELGRIFMAAEQDYTEKLNSEPHNAYQLAVQIASDYSVFSPEDLAPLILENPLLLGLRIDDRIDEEMFGDNPPAGLIVSLHLTDLLLQSLLDIAGSMGALELDSAGEMIIPFEEEDRPVVH</sequence>
<keyword evidence="2" id="KW-1185">Reference proteome</keyword>
<dbReference type="AlphaFoldDB" id="A0A364NKE9"/>
<evidence type="ECO:0000313" key="2">
    <source>
        <dbReference type="Proteomes" id="UP000250744"/>
    </source>
</evidence>
<dbReference type="RefSeq" id="WP_112159705.1">
    <property type="nucleotide sequence ID" value="NZ_QKRX01000009.1"/>
</dbReference>